<proteinExistence type="predicted"/>
<evidence type="ECO:0000256" key="1">
    <source>
        <dbReference type="ARBA" id="ARBA00004123"/>
    </source>
</evidence>
<keyword evidence="5" id="KW-0862">Zinc</keyword>
<evidence type="ECO:0000259" key="9">
    <source>
        <dbReference type="Pfam" id="PF04082"/>
    </source>
</evidence>
<keyword evidence="8" id="KW-1133">Transmembrane helix</keyword>
<organism evidence="10 11">
    <name type="scientific">Eutypa lata (strain UCR-EL1)</name>
    <name type="common">Grapevine dieback disease fungus</name>
    <name type="synonym">Eutypa armeniacae</name>
    <dbReference type="NCBI Taxonomy" id="1287681"/>
    <lineage>
        <taxon>Eukaryota</taxon>
        <taxon>Fungi</taxon>
        <taxon>Dikarya</taxon>
        <taxon>Ascomycota</taxon>
        <taxon>Pezizomycotina</taxon>
        <taxon>Sordariomycetes</taxon>
        <taxon>Xylariomycetidae</taxon>
        <taxon>Xylariales</taxon>
        <taxon>Diatrypaceae</taxon>
        <taxon>Eutypa</taxon>
    </lineage>
</organism>
<dbReference type="GO" id="GO:0008270">
    <property type="term" value="F:zinc ion binding"/>
    <property type="evidence" value="ECO:0007669"/>
    <property type="project" value="UniProtKB-KW"/>
</dbReference>
<keyword evidence="11" id="KW-1185">Reference proteome</keyword>
<protein>
    <submittedName>
        <fullName evidence="10">Putative c2h2 finger domain protein</fullName>
    </submittedName>
</protein>
<dbReference type="GO" id="GO:0000981">
    <property type="term" value="F:DNA-binding transcription factor activity, RNA polymerase II-specific"/>
    <property type="evidence" value="ECO:0007669"/>
    <property type="project" value="InterPro"/>
</dbReference>
<keyword evidence="8" id="KW-0472">Membrane</keyword>
<dbReference type="AlphaFoldDB" id="M7SDY5"/>
<evidence type="ECO:0000256" key="7">
    <source>
        <dbReference type="SAM" id="MobiDB-lite"/>
    </source>
</evidence>
<dbReference type="InterPro" id="IPR051059">
    <property type="entry name" value="VerF-like"/>
</dbReference>
<keyword evidence="8" id="KW-0812">Transmembrane</keyword>
<comment type="subcellular location">
    <subcellularLocation>
        <location evidence="1">Nucleus</location>
    </subcellularLocation>
</comment>
<evidence type="ECO:0000256" key="5">
    <source>
        <dbReference type="ARBA" id="ARBA00022833"/>
    </source>
</evidence>
<keyword evidence="4" id="KW-0863">Zinc-finger</keyword>
<feature type="domain" description="Xylanolytic transcriptional activator regulatory" evidence="9">
    <location>
        <begin position="207"/>
        <end position="392"/>
    </location>
</feature>
<dbReference type="PANTHER" id="PTHR40626">
    <property type="entry name" value="MIP31509P"/>
    <property type="match status" value="1"/>
</dbReference>
<evidence type="ECO:0000256" key="4">
    <source>
        <dbReference type="ARBA" id="ARBA00022771"/>
    </source>
</evidence>
<dbReference type="KEGG" id="ela:UCREL1_10682"/>
<feature type="compositionally biased region" description="Gly residues" evidence="7">
    <location>
        <begin position="1"/>
        <end position="10"/>
    </location>
</feature>
<dbReference type="OrthoDB" id="6077919at2759"/>
<evidence type="ECO:0000313" key="11">
    <source>
        <dbReference type="Proteomes" id="UP000012174"/>
    </source>
</evidence>
<feature type="transmembrane region" description="Helical" evidence="8">
    <location>
        <begin position="76"/>
        <end position="97"/>
    </location>
</feature>
<name>M7SDY5_EUTLA</name>
<keyword evidence="3" id="KW-0677">Repeat</keyword>
<feature type="region of interest" description="Disordered" evidence="7">
    <location>
        <begin position="536"/>
        <end position="565"/>
    </location>
</feature>
<evidence type="ECO:0000256" key="8">
    <source>
        <dbReference type="SAM" id="Phobius"/>
    </source>
</evidence>
<dbReference type="EMBL" id="KB707434">
    <property type="protein sequence ID" value="EMR62387.1"/>
    <property type="molecule type" value="Genomic_DNA"/>
</dbReference>
<dbReference type="PANTHER" id="PTHR40626:SF30">
    <property type="entry name" value="FINGER DOMAIN PROTEIN, PUTATIVE (AFU_ORTHOLOGUE AFUA_4G13600)-RELATED"/>
    <property type="match status" value="1"/>
</dbReference>
<feature type="compositionally biased region" description="Low complexity" evidence="7">
    <location>
        <begin position="536"/>
        <end position="550"/>
    </location>
</feature>
<dbReference type="CDD" id="cd12148">
    <property type="entry name" value="fungal_TF_MHR"/>
    <property type="match status" value="1"/>
</dbReference>
<reference evidence="11" key="1">
    <citation type="journal article" date="2013" name="Genome Announc.">
        <title>Draft genome sequence of the grapevine dieback fungus Eutypa lata UCR-EL1.</title>
        <authorList>
            <person name="Blanco-Ulate B."/>
            <person name="Rolshausen P.E."/>
            <person name="Cantu D."/>
        </authorList>
    </citation>
    <scope>NUCLEOTIDE SEQUENCE [LARGE SCALE GENOMIC DNA]</scope>
    <source>
        <strain evidence="11">UCR-EL1</strain>
    </source>
</reference>
<keyword evidence="6" id="KW-0539">Nucleus</keyword>
<dbReference type="Pfam" id="PF04082">
    <property type="entry name" value="Fungal_trans"/>
    <property type="match status" value="1"/>
</dbReference>
<evidence type="ECO:0000256" key="6">
    <source>
        <dbReference type="ARBA" id="ARBA00023242"/>
    </source>
</evidence>
<dbReference type="GO" id="GO:0006351">
    <property type="term" value="P:DNA-templated transcription"/>
    <property type="evidence" value="ECO:0007669"/>
    <property type="project" value="InterPro"/>
</dbReference>
<keyword evidence="2" id="KW-0479">Metal-binding</keyword>
<accession>M7SDY5</accession>
<evidence type="ECO:0000256" key="3">
    <source>
        <dbReference type="ARBA" id="ARBA00022737"/>
    </source>
</evidence>
<dbReference type="GO" id="GO:0005634">
    <property type="term" value="C:nucleus"/>
    <property type="evidence" value="ECO:0007669"/>
    <property type="project" value="UniProtKB-SubCell"/>
</dbReference>
<evidence type="ECO:0000256" key="2">
    <source>
        <dbReference type="ARBA" id="ARBA00022723"/>
    </source>
</evidence>
<gene>
    <name evidence="10" type="ORF">UCREL1_10682</name>
</gene>
<dbReference type="GO" id="GO:0000978">
    <property type="term" value="F:RNA polymerase II cis-regulatory region sequence-specific DNA binding"/>
    <property type="evidence" value="ECO:0007669"/>
    <property type="project" value="InterPro"/>
</dbReference>
<dbReference type="HOGENOM" id="CLU_389804_0_0_1"/>
<sequence>MDPTGYGGQGQSSSMAPSNVPIRPLVSGSGSETPVRLTPITGRVSRAKKGMPVHVCELCRPPKTFTRAEHLRHLDILAIGLAVIGLFIALTSLLAMLRDMNKKTKGRVPLMAKVSGGIPRLRQKATADPSGPSDSGYVLASSSQMSSIMGSSSYVGSSMPAADFGLGFDQPRRFKGAALLGPLSGAAASLTAFGLPRSVRNAIPEYLELYWKRCDTLFPLVHRRDVNSSDELLRCSMAAVATQFLPGKEDHIIGNQLHEFAWHEVKRVPQWSVQVMQTILLCEFYARFRGRKVVIRPSQQFRNLYSRVAESQTPTDQIPAAATREERWDRWIEAESYRRLLAFCFLLDVHASVYQEQTPITQFSTPTPPIPLMQHNDDLWRAKTSEIWDDRIPSRKGPAYLDQVTLTPKATATAPPMDCATYLASEFLRLPKRADAPLLNLSAEVDRPSIERIRSLFPSSPAANTYLALHYTPLQDLLAVSGDSWLFTQKVLPAENFQQRQKRLKRWSSSQHAGAAAGFAAKALLYFFDLNTTTTTTTTSTSTSTSTSTTINDDEGTDRSTVSDTLDDGEDTCVRSYDNISDYWSMYVCALICWAISHHAPRKAAAGAGGAATSIVSPSGNINAVEKKGGEGKGNGKEGHGALEWLRTVAGLDPGDVLEARGRMETIGVVGMVRKRLEGEAVGNKSKLLVDALGVLKKLEEGINRKWF</sequence>
<feature type="region of interest" description="Disordered" evidence="7">
    <location>
        <begin position="1"/>
        <end position="37"/>
    </location>
</feature>
<dbReference type="GO" id="GO:0000785">
    <property type="term" value="C:chromatin"/>
    <property type="evidence" value="ECO:0007669"/>
    <property type="project" value="TreeGrafter"/>
</dbReference>
<dbReference type="eggNOG" id="KOG1721">
    <property type="taxonomic scope" value="Eukaryota"/>
</dbReference>
<dbReference type="InterPro" id="IPR007219">
    <property type="entry name" value="XnlR_reg_dom"/>
</dbReference>
<dbReference type="Proteomes" id="UP000012174">
    <property type="component" value="Unassembled WGS sequence"/>
</dbReference>
<evidence type="ECO:0000313" key="10">
    <source>
        <dbReference type="EMBL" id="EMR62387.1"/>
    </source>
</evidence>